<protein>
    <recommendedName>
        <fullName evidence="3">Sucrase ferredoxin</fullName>
    </recommendedName>
</protein>
<comment type="caution">
    <text evidence="1">The sequence shown here is derived from an EMBL/GenBank/DDBJ whole genome shotgun (WGS) entry which is preliminary data.</text>
</comment>
<dbReference type="Pfam" id="PF06999">
    <property type="entry name" value="Suc_Fer-like"/>
    <property type="match status" value="1"/>
</dbReference>
<gene>
    <name evidence="1" type="ORF">KDK95_25885</name>
</gene>
<evidence type="ECO:0000313" key="1">
    <source>
        <dbReference type="EMBL" id="MBR7829762.1"/>
    </source>
</evidence>
<accession>A0A941EFW7</accession>
<dbReference type="RefSeq" id="WP_212520896.1">
    <property type="nucleotide sequence ID" value="NZ_JAGSOH010000099.1"/>
</dbReference>
<feature type="non-terminal residue" evidence="1">
    <location>
        <position position="1"/>
    </location>
</feature>
<keyword evidence="2" id="KW-1185">Reference proteome</keyword>
<dbReference type="InterPro" id="IPR036249">
    <property type="entry name" value="Thioredoxin-like_sf"/>
</dbReference>
<reference evidence="1" key="1">
    <citation type="submission" date="2021-04" db="EMBL/GenBank/DDBJ databases">
        <title>Genome based classification of Actinospica acidithermotolerans sp. nov., an actinobacterium isolated from an Indonesian hot spring.</title>
        <authorList>
            <person name="Kusuma A.B."/>
            <person name="Putra K.E."/>
            <person name="Nafisah S."/>
            <person name="Loh J."/>
            <person name="Nouioui I."/>
            <person name="Goodfellow M."/>
        </authorList>
    </citation>
    <scope>NUCLEOTIDE SEQUENCE</scope>
    <source>
        <strain evidence="1">MGRD01-02</strain>
    </source>
</reference>
<dbReference type="Proteomes" id="UP000676325">
    <property type="component" value="Unassembled WGS sequence"/>
</dbReference>
<evidence type="ECO:0008006" key="3">
    <source>
        <dbReference type="Google" id="ProtNLM"/>
    </source>
</evidence>
<proteinExistence type="predicted"/>
<dbReference type="Gene3D" id="3.40.30.10">
    <property type="entry name" value="Glutaredoxin"/>
    <property type="match status" value="1"/>
</dbReference>
<organism evidence="1 2">
    <name type="scientific">Actinospica acidithermotolerans</name>
    <dbReference type="NCBI Taxonomy" id="2828514"/>
    <lineage>
        <taxon>Bacteria</taxon>
        <taxon>Bacillati</taxon>
        <taxon>Actinomycetota</taxon>
        <taxon>Actinomycetes</taxon>
        <taxon>Catenulisporales</taxon>
        <taxon>Actinospicaceae</taxon>
        <taxon>Actinospica</taxon>
    </lineage>
</organism>
<name>A0A941EFW7_9ACTN</name>
<dbReference type="EMBL" id="JAGSOH010000099">
    <property type="protein sequence ID" value="MBR7829762.1"/>
    <property type="molecule type" value="Genomic_DNA"/>
</dbReference>
<sequence>ASCSAASLRLGEPLAGTAPLAARWLAIEQPGPWGARALTESHFPPELGRALTHKADAAGVRIALIRRPGHHAEHDPRAPRRVFLADTRPGRGALWSWSTSDPATLLDLDFDVPGKPLHDGGPLLLICTNGKRDTCCAISGRALAGWLAQDEATDTGAIWEADHLGGHRFAPTAVVLPTGYVYGRLDGPAARAILRDAAAGRVGGPLCRGRSTWSRPGQAADLALRDELQEYGPDKVAVLSELRLSPVPDGPSRRYEVLLAVGGDRFRAVLAESAAAEARPESCGKAFGNPLELRLVTLEKES</sequence>
<dbReference type="AlphaFoldDB" id="A0A941EFW7"/>
<dbReference type="InterPro" id="IPR009737">
    <property type="entry name" value="Aim32/Apd1-like"/>
</dbReference>
<evidence type="ECO:0000313" key="2">
    <source>
        <dbReference type="Proteomes" id="UP000676325"/>
    </source>
</evidence>
<dbReference type="SUPFAM" id="SSF52833">
    <property type="entry name" value="Thioredoxin-like"/>
    <property type="match status" value="1"/>
</dbReference>